<dbReference type="Proteomes" id="UP001595548">
    <property type="component" value="Unassembled WGS sequence"/>
</dbReference>
<dbReference type="InterPro" id="IPR050559">
    <property type="entry name" value="P-Pant_transferase_sf"/>
</dbReference>
<reference evidence="6" key="1">
    <citation type="journal article" date="2019" name="Int. J. Syst. Evol. Microbiol.">
        <title>The Global Catalogue of Microorganisms (GCM) 10K type strain sequencing project: providing services to taxonomists for standard genome sequencing and annotation.</title>
        <authorList>
            <consortium name="The Broad Institute Genomics Platform"/>
            <consortium name="The Broad Institute Genome Sequencing Center for Infectious Disease"/>
            <person name="Wu L."/>
            <person name="Ma J."/>
        </authorList>
    </citation>
    <scope>NUCLEOTIDE SEQUENCE [LARGE SCALE GENOMIC DNA]</scope>
    <source>
        <strain evidence="6">KCTC 52141</strain>
    </source>
</reference>
<organism evidence="5 6">
    <name type="scientific">Gilvimarinus japonicus</name>
    <dbReference type="NCBI Taxonomy" id="1796469"/>
    <lineage>
        <taxon>Bacteria</taxon>
        <taxon>Pseudomonadati</taxon>
        <taxon>Pseudomonadota</taxon>
        <taxon>Gammaproteobacteria</taxon>
        <taxon>Cellvibrionales</taxon>
        <taxon>Cellvibrionaceae</taxon>
        <taxon>Gilvimarinus</taxon>
    </lineage>
</organism>
<feature type="domain" description="4'-phosphopantetheinyl transferase" evidence="3">
    <location>
        <begin position="107"/>
        <end position="191"/>
    </location>
</feature>
<evidence type="ECO:0000259" key="3">
    <source>
        <dbReference type="Pfam" id="PF01648"/>
    </source>
</evidence>
<evidence type="ECO:0000256" key="1">
    <source>
        <dbReference type="ARBA" id="ARBA00010990"/>
    </source>
</evidence>
<dbReference type="Gene3D" id="3.90.470.20">
    <property type="entry name" value="4'-phosphopantetheinyl transferase domain"/>
    <property type="match status" value="1"/>
</dbReference>
<protein>
    <submittedName>
        <fullName evidence="5">4'-phosphopantetheinyl transferase family protein</fullName>
    </submittedName>
</protein>
<dbReference type="Pfam" id="PF01648">
    <property type="entry name" value="ACPS"/>
    <property type="match status" value="1"/>
</dbReference>
<dbReference type="PANTHER" id="PTHR12215">
    <property type="entry name" value="PHOSPHOPANTETHEINE TRANSFERASE"/>
    <property type="match status" value="1"/>
</dbReference>
<comment type="similarity">
    <text evidence="1">Belongs to the P-Pant transferase superfamily. Gsp/Sfp/HetI/AcpT family.</text>
</comment>
<evidence type="ECO:0000313" key="5">
    <source>
        <dbReference type="EMBL" id="MFC3156657.1"/>
    </source>
</evidence>
<dbReference type="SUPFAM" id="SSF56214">
    <property type="entry name" value="4'-phosphopantetheinyl transferase"/>
    <property type="match status" value="2"/>
</dbReference>
<dbReference type="PANTHER" id="PTHR12215:SF10">
    <property type="entry name" value="L-AMINOADIPATE-SEMIALDEHYDE DEHYDROGENASE-PHOSPHOPANTETHEINYL TRANSFERASE"/>
    <property type="match status" value="1"/>
</dbReference>
<name>A0ABV7HYZ8_9GAMM</name>
<evidence type="ECO:0000313" key="6">
    <source>
        <dbReference type="Proteomes" id="UP001595548"/>
    </source>
</evidence>
<dbReference type="Pfam" id="PF22624">
    <property type="entry name" value="AASDHPPT_N"/>
    <property type="match status" value="1"/>
</dbReference>
<dbReference type="RefSeq" id="WP_382417990.1">
    <property type="nucleotide sequence ID" value="NZ_AP031500.1"/>
</dbReference>
<dbReference type="InterPro" id="IPR055066">
    <property type="entry name" value="AASDHPPT_N"/>
</dbReference>
<feature type="domain" description="4'-phosphopantetheinyl transferase N-terminal" evidence="4">
    <location>
        <begin position="21"/>
        <end position="103"/>
    </location>
</feature>
<evidence type="ECO:0000256" key="2">
    <source>
        <dbReference type="ARBA" id="ARBA00022679"/>
    </source>
</evidence>
<accession>A0ABV7HYZ8</accession>
<keyword evidence="2 5" id="KW-0808">Transferase</keyword>
<keyword evidence="6" id="KW-1185">Reference proteome</keyword>
<dbReference type="InterPro" id="IPR008278">
    <property type="entry name" value="4-PPantetheinyl_Trfase_dom"/>
</dbReference>
<dbReference type="InterPro" id="IPR037143">
    <property type="entry name" value="4-PPantetheinyl_Trfase_dom_sf"/>
</dbReference>
<gene>
    <name evidence="5" type="ORF">ACFOEB_15710</name>
</gene>
<dbReference type="GO" id="GO:0016740">
    <property type="term" value="F:transferase activity"/>
    <property type="evidence" value="ECO:0007669"/>
    <property type="project" value="UniProtKB-KW"/>
</dbReference>
<proteinExistence type="inferred from homology"/>
<evidence type="ECO:0000259" key="4">
    <source>
        <dbReference type="Pfam" id="PF22624"/>
    </source>
</evidence>
<sequence length="243" mass="28077">MPTNVWLCPADLLTANMPQTTLWLKRLCDTERARMQRYRTEQQKYGFLSARALLRTILATYCHQKPEQLRFITNRAGKPKLEHPHAPHFSLSHSGHWIALAVAPEGAIGIDLEHPRKPRNVMAIARHYYHPSEHQRLSTLDEPARSREFYRLWTLKEAFFKARGTGISEGLNRVRIAPEGQQPPAYFDFEPEFARKTGRNTLPRQLYYHHEPMGIEGLHMALARAGQPLCPQITLFSHNQLAE</sequence>
<comment type="caution">
    <text evidence="5">The sequence shown here is derived from an EMBL/GenBank/DDBJ whole genome shotgun (WGS) entry which is preliminary data.</text>
</comment>
<dbReference type="EMBL" id="JBHRTL010000031">
    <property type="protein sequence ID" value="MFC3156657.1"/>
    <property type="molecule type" value="Genomic_DNA"/>
</dbReference>